<dbReference type="EMBL" id="LNJC01000022">
    <property type="protein sequence ID" value="KYC49954.1"/>
    <property type="molecule type" value="Genomic_DNA"/>
</dbReference>
<dbReference type="AlphaFoldDB" id="A0A150IZ68"/>
<dbReference type="InterPro" id="IPR018391">
    <property type="entry name" value="PQQ_b-propeller_rpt"/>
</dbReference>
<proteinExistence type="predicted"/>
<organism evidence="2 3">
    <name type="scientific">Candidatus Methanofastidiosum methylothiophilum</name>
    <dbReference type="NCBI Taxonomy" id="1705564"/>
    <lineage>
        <taxon>Archaea</taxon>
        <taxon>Methanobacteriati</taxon>
        <taxon>Methanobacteriota</taxon>
        <taxon>Stenosarchaea group</taxon>
        <taxon>Candidatus Methanofastidiosia</taxon>
        <taxon>Candidatus Methanofastidiosales</taxon>
        <taxon>Candidatus Methanofastidiosaceae</taxon>
        <taxon>Candidatus Methanofastidiosum</taxon>
    </lineage>
</organism>
<sequence>MRKCFISIVFVFIMLISITPNFSFESEFISGATTNLKWELFLDGYENNVDSSSPAIGSDGTIYIATSIGILYAINPDGTTKWQFIGKMTSNSPSIGIDDTIYIGMGDTFYAINPDGTKKWEFETGGQGISNHAMDFDGTIYVGAGDGKLYALNPDGTKKWEFETGGRFRFPVIGANGIIYVSYYDAFPPYEGYLYSINPDGTKKWEYPLGSWYIHSPAIGSDGTIYVGAGDGKLYALNPDGTKKWEYSVSSINSPPLYSPSIGSDGTIYVGAGDGKLYALNPDGTKKWEYYANSYIPSNPAIGSDNTIYFGCANDKLYALNPDGTKKWEFGPVGDNIESSPAIASDGTIYFLSNDKKLYALESESSWIESDYQTSMQGYANSYWPKFRQNNFNLGRYYTSNLITQSISATPSTLVQGETITITMTISNNRNDTAANISPSNLFHSGTGGISYVSGPSPVSLTIDGHSQETFVWKYTAEINGSVIFTGNASGDNWTLIKPTDSNEVTIQTPASLSSSITASPSTVVQGNTITVTMTVSNSGDSTATTVVPSALGKTGTGSAAFASGPTPSSRTIAGHSEANFTWTYTAGDVGALTFSGNASADGGLSSSSTDSNEVTIYIPNGAPYVIENFDERGVKKSEIVIPYTLYDGESDICSLSVEYYYEGSWLPATEGVGGDGSVGLASSTTGVPHIFVWDSRSDTMQSILHKTKIRIKPNDGLLEGPWTETGIFNVNNKRPDPKVIFGPIATARLKAVKELLAIIEPKLPEISTDEIEKMMDEAYMHIENASNSNDEVYISSELNKAKKLLEKIEKILDSS</sequence>
<dbReference type="InterPro" id="IPR011047">
    <property type="entry name" value="Quinoprotein_ADH-like_sf"/>
</dbReference>
<evidence type="ECO:0000313" key="3">
    <source>
        <dbReference type="Proteomes" id="UP000092403"/>
    </source>
</evidence>
<evidence type="ECO:0000313" key="2">
    <source>
        <dbReference type="EMBL" id="KYC49954.1"/>
    </source>
</evidence>
<dbReference type="SUPFAM" id="SSF50998">
    <property type="entry name" value="Quinoprotein alcohol dehydrogenase-like"/>
    <property type="match status" value="1"/>
</dbReference>
<dbReference type="SMART" id="SM00564">
    <property type="entry name" value="PQQ"/>
    <property type="match status" value="8"/>
</dbReference>
<protein>
    <submittedName>
        <fullName evidence="2">Outer membrane biogenesis protein BamB</fullName>
    </submittedName>
</protein>
<dbReference type="Pfam" id="PF13360">
    <property type="entry name" value="PQQ_2"/>
    <property type="match status" value="1"/>
</dbReference>
<accession>A0A150IZ68</accession>
<name>A0A150IZ68_9EURY</name>
<gene>
    <name evidence="2" type="ORF">APG12_01128</name>
</gene>
<dbReference type="PATRIC" id="fig|1706438.3.peg.1137"/>
<dbReference type="InterPro" id="IPR013783">
    <property type="entry name" value="Ig-like_fold"/>
</dbReference>
<dbReference type="InterPro" id="IPR002372">
    <property type="entry name" value="PQQ_rpt_dom"/>
</dbReference>
<dbReference type="Proteomes" id="UP000092403">
    <property type="component" value="Unassembled WGS sequence"/>
</dbReference>
<dbReference type="Gene3D" id="2.40.128.630">
    <property type="match status" value="3"/>
</dbReference>
<dbReference type="Gene3D" id="2.60.40.10">
    <property type="entry name" value="Immunoglobulins"/>
    <property type="match status" value="1"/>
</dbReference>
<dbReference type="Gene3D" id="2.40.10.480">
    <property type="match status" value="2"/>
</dbReference>
<reference evidence="2 3" key="1">
    <citation type="journal article" date="2016" name="ISME J.">
        <title>Chasing the elusive Euryarchaeota class WSA2: genomes reveal a uniquely fastidious methyl-reducing methanogen.</title>
        <authorList>
            <person name="Nobu M.K."/>
            <person name="Narihiro T."/>
            <person name="Kuroda K."/>
            <person name="Mei R."/>
            <person name="Liu W.T."/>
        </authorList>
    </citation>
    <scope>NUCLEOTIDE SEQUENCE [LARGE SCALE GENOMIC DNA]</scope>
    <source>
        <strain evidence="2">BMIXfssc0709_Meth_Bin006</strain>
    </source>
</reference>
<comment type="caution">
    <text evidence="2">The sequence shown here is derived from an EMBL/GenBank/DDBJ whole genome shotgun (WGS) entry which is preliminary data.</text>
</comment>
<evidence type="ECO:0000259" key="1">
    <source>
        <dbReference type="Pfam" id="PF13360"/>
    </source>
</evidence>
<feature type="domain" description="Pyrrolo-quinoline quinone repeat" evidence="1">
    <location>
        <begin position="192"/>
        <end position="366"/>
    </location>
</feature>